<sequence length="187" mass="21062">HADDVIRRTIGRAGVHVTSLASIWRVTERKRRARQGGVDRTTKVREKRSERERKAQREISRDEEGARIHDARGEKEIAANMQRGMWRGRVEGIAMRANGEGGLVVTTSVDPVVGRIMPRMQAVGRLCDGDGPSARNTPARVLRHADTCVPVFFVEIRGLRTRKWQMAVSCRAKLASWNILLIPDGEY</sequence>
<evidence type="ECO:0000313" key="3">
    <source>
        <dbReference type="Proteomes" id="UP000075809"/>
    </source>
</evidence>
<proteinExistence type="predicted"/>
<accession>A0A151WLZ5</accession>
<feature type="compositionally biased region" description="Basic and acidic residues" evidence="1">
    <location>
        <begin position="40"/>
        <end position="67"/>
    </location>
</feature>
<keyword evidence="3" id="KW-1185">Reference proteome</keyword>
<dbReference type="AlphaFoldDB" id="A0A151WLZ5"/>
<protein>
    <submittedName>
        <fullName evidence="2">Uncharacterized protein</fullName>
    </submittedName>
</protein>
<evidence type="ECO:0000313" key="2">
    <source>
        <dbReference type="EMBL" id="KYQ48840.1"/>
    </source>
</evidence>
<dbReference type="EMBL" id="KQ982944">
    <property type="protein sequence ID" value="KYQ48840.1"/>
    <property type="molecule type" value="Genomic_DNA"/>
</dbReference>
<dbReference type="Proteomes" id="UP000075809">
    <property type="component" value="Unassembled WGS sequence"/>
</dbReference>
<organism evidence="2 3">
    <name type="scientific">Mycetomoellerius zeteki</name>
    <dbReference type="NCBI Taxonomy" id="64791"/>
    <lineage>
        <taxon>Eukaryota</taxon>
        <taxon>Metazoa</taxon>
        <taxon>Ecdysozoa</taxon>
        <taxon>Arthropoda</taxon>
        <taxon>Hexapoda</taxon>
        <taxon>Insecta</taxon>
        <taxon>Pterygota</taxon>
        <taxon>Neoptera</taxon>
        <taxon>Endopterygota</taxon>
        <taxon>Hymenoptera</taxon>
        <taxon>Apocrita</taxon>
        <taxon>Aculeata</taxon>
        <taxon>Formicoidea</taxon>
        <taxon>Formicidae</taxon>
        <taxon>Myrmicinae</taxon>
        <taxon>Mycetomoellerius</taxon>
    </lineage>
</organism>
<feature type="non-terminal residue" evidence="2">
    <location>
        <position position="1"/>
    </location>
</feature>
<evidence type="ECO:0000256" key="1">
    <source>
        <dbReference type="SAM" id="MobiDB-lite"/>
    </source>
</evidence>
<name>A0A151WLZ5_9HYME</name>
<gene>
    <name evidence="2" type="ORF">ALC60_11892</name>
</gene>
<reference evidence="2 3" key="1">
    <citation type="submission" date="2015-09" db="EMBL/GenBank/DDBJ databases">
        <title>Trachymyrmex zeteki WGS genome.</title>
        <authorList>
            <person name="Nygaard S."/>
            <person name="Hu H."/>
            <person name="Boomsma J."/>
            <person name="Zhang G."/>
        </authorList>
    </citation>
    <scope>NUCLEOTIDE SEQUENCE [LARGE SCALE GENOMIC DNA]</scope>
    <source>
        <strain evidence="2">Tzet28-1</strain>
        <tissue evidence="2">Whole body</tissue>
    </source>
</reference>
<feature type="region of interest" description="Disordered" evidence="1">
    <location>
        <begin position="30"/>
        <end position="67"/>
    </location>
</feature>